<evidence type="ECO:0000256" key="1">
    <source>
        <dbReference type="ARBA" id="ARBA00004651"/>
    </source>
</evidence>
<dbReference type="InterPro" id="IPR052425">
    <property type="entry name" value="Uncharacterized_MFS-type"/>
</dbReference>
<evidence type="ECO:0000259" key="8">
    <source>
        <dbReference type="PROSITE" id="PS50850"/>
    </source>
</evidence>
<feature type="transmembrane region" description="Helical" evidence="7">
    <location>
        <begin position="273"/>
        <end position="294"/>
    </location>
</feature>
<keyword evidence="10" id="KW-1185">Reference proteome</keyword>
<feature type="region of interest" description="Disordered" evidence="6">
    <location>
        <begin position="1"/>
        <end position="20"/>
    </location>
</feature>
<dbReference type="InterPro" id="IPR020846">
    <property type="entry name" value="MFS_dom"/>
</dbReference>
<accession>A0A8J4AI36</accession>
<evidence type="ECO:0000256" key="5">
    <source>
        <dbReference type="ARBA" id="ARBA00023136"/>
    </source>
</evidence>
<evidence type="ECO:0000256" key="4">
    <source>
        <dbReference type="ARBA" id="ARBA00022989"/>
    </source>
</evidence>
<reference evidence="10" key="1">
    <citation type="journal article" date="2021" name="Int. J. Syst. Evol. Microbiol.">
        <title>Actinocatenispora comari sp. nov., an endophytic actinomycete isolated from aerial parts of Comarum salesowianum.</title>
        <authorList>
            <person name="Oyunbileg N."/>
            <person name="Iizaka Y."/>
            <person name="Hamada M."/>
            <person name="Davaapurev B.O."/>
            <person name="Fukumoto A."/>
            <person name="Tsetseg B."/>
            <person name="Kato F."/>
            <person name="Tamura T."/>
            <person name="Batkhuu J."/>
            <person name="Anzai Y."/>
        </authorList>
    </citation>
    <scope>NUCLEOTIDE SEQUENCE [LARGE SCALE GENOMIC DNA]</scope>
    <source>
        <strain evidence="10">NUM-2625</strain>
    </source>
</reference>
<evidence type="ECO:0000313" key="10">
    <source>
        <dbReference type="Proteomes" id="UP000614996"/>
    </source>
</evidence>
<protein>
    <submittedName>
        <fullName evidence="9">Major facilitator superfamily protein</fullName>
    </submittedName>
</protein>
<evidence type="ECO:0000256" key="3">
    <source>
        <dbReference type="ARBA" id="ARBA00022692"/>
    </source>
</evidence>
<dbReference type="SUPFAM" id="SSF103473">
    <property type="entry name" value="MFS general substrate transporter"/>
    <property type="match status" value="1"/>
</dbReference>
<dbReference type="EMBL" id="BOPO01000149">
    <property type="protein sequence ID" value="GIL31634.1"/>
    <property type="molecule type" value="Genomic_DNA"/>
</dbReference>
<feature type="transmembrane region" description="Helical" evidence="7">
    <location>
        <begin position="56"/>
        <end position="78"/>
    </location>
</feature>
<evidence type="ECO:0000313" key="9">
    <source>
        <dbReference type="EMBL" id="GIL31634.1"/>
    </source>
</evidence>
<keyword evidence="4 7" id="KW-1133">Transmembrane helix</keyword>
<keyword evidence="2" id="KW-1003">Cell membrane</keyword>
<dbReference type="Pfam" id="PF07690">
    <property type="entry name" value="MFS_1"/>
    <property type="match status" value="1"/>
</dbReference>
<feature type="transmembrane region" description="Helical" evidence="7">
    <location>
        <begin position="184"/>
        <end position="203"/>
    </location>
</feature>
<evidence type="ECO:0000256" key="6">
    <source>
        <dbReference type="SAM" id="MobiDB-lite"/>
    </source>
</evidence>
<feature type="transmembrane region" description="Helical" evidence="7">
    <location>
        <begin position="358"/>
        <end position="381"/>
    </location>
</feature>
<dbReference type="InterPro" id="IPR036259">
    <property type="entry name" value="MFS_trans_sf"/>
</dbReference>
<evidence type="ECO:0000256" key="2">
    <source>
        <dbReference type="ARBA" id="ARBA00022475"/>
    </source>
</evidence>
<dbReference type="GO" id="GO:0005886">
    <property type="term" value="C:plasma membrane"/>
    <property type="evidence" value="ECO:0007669"/>
    <property type="project" value="UniProtKB-SubCell"/>
</dbReference>
<dbReference type="GO" id="GO:0022857">
    <property type="term" value="F:transmembrane transporter activity"/>
    <property type="evidence" value="ECO:0007669"/>
    <property type="project" value="InterPro"/>
</dbReference>
<feature type="transmembrane region" description="Helical" evidence="7">
    <location>
        <begin position="26"/>
        <end position="44"/>
    </location>
</feature>
<name>A0A8J4AI36_9ACTN</name>
<keyword evidence="5 7" id="KW-0472">Membrane</keyword>
<keyword evidence="3 7" id="KW-0812">Transmembrane</keyword>
<dbReference type="PROSITE" id="PS50850">
    <property type="entry name" value="MFS"/>
    <property type="match status" value="1"/>
</dbReference>
<dbReference type="InterPro" id="IPR011701">
    <property type="entry name" value="MFS"/>
</dbReference>
<organism evidence="9 10">
    <name type="scientific">Actinocatenispora comari</name>
    <dbReference type="NCBI Taxonomy" id="2807577"/>
    <lineage>
        <taxon>Bacteria</taxon>
        <taxon>Bacillati</taxon>
        <taxon>Actinomycetota</taxon>
        <taxon>Actinomycetes</taxon>
        <taxon>Micromonosporales</taxon>
        <taxon>Micromonosporaceae</taxon>
        <taxon>Actinocatenispora</taxon>
    </lineage>
</organism>
<proteinExistence type="predicted"/>
<dbReference type="AlphaFoldDB" id="A0A8J4AI36"/>
<feature type="transmembrane region" description="Helical" evidence="7">
    <location>
        <begin position="387"/>
        <end position="408"/>
    </location>
</feature>
<comment type="subcellular location">
    <subcellularLocation>
        <location evidence="1">Cell membrane</location>
        <topology evidence="1">Multi-pass membrane protein</topology>
    </subcellularLocation>
</comment>
<gene>
    <name evidence="9" type="ORF">NUM_68880</name>
</gene>
<feature type="transmembrane region" description="Helical" evidence="7">
    <location>
        <begin position="324"/>
        <end position="346"/>
    </location>
</feature>
<dbReference type="Gene3D" id="1.20.1250.20">
    <property type="entry name" value="MFS general substrate transporter like domains"/>
    <property type="match status" value="2"/>
</dbReference>
<feature type="transmembrane region" description="Helical" evidence="7">
    <location>
        <begin position="98"/>
        <end position="125"/>
    </location>
</feature>
<evidence type="ECO:0000256" key="7">
    <source>
        <dbReference type="SAM" id="Phobius"/>
    </source>
</evidence>
<feature type="domain" description="Major facilitator superfamily (MFS) profile" evidence="8">
    <location>
        <begin position="27"/>
        <end position="411"/>
    </location>
</feature>
<dbReference type="CDD" id="cd17370">
    <property type="entry name" value="MFS_MJ1317_like"/>
    <property type="match status" value="1"/>
</dbReference>
<dbReference type="PANTHER" id="PTHR42688">
    <property type="entry name" value="CONSERVED PROTEIN"/>
    <property type="match status" value="1"/>
</dbReference>
<feature type="transmembrane region" description="Helical" evidence="7">
    <location>
        <begin position="237"/>
        <end position="261"/>
    </location>
</feature>
<feature type="transmembrane region" description="Helical" evidence="7">
    <location>
        <begin position="301"/>
        <end position="318"/>
    </location>
</feature>
<dbReference type="PANTHER" id="PTHR42688:SF1">
    <property type="entry name" value="BLR5212 PROTEIN"/>
    <property type="match status" value="1"/>
</dbReference>
<comment type="caution">
    <text evidence="9">The sequence shown here is derived from an EMBL/GenBank/DDBJ whole genome shotgun (WGS) entry which is preliminary data.</text>
</comment>
<dbReference type="Proteomes" id="UP000614996">
    <property type="component" value="Unassembled WGS sequence"/>
</dbReference>
<sequence length="411" mass="42352">MDATGSRQPPSARPAPEPGRANRLSPMRFVVGFGVVALLGDFVYEGARSVVGPYLATLGASAAVVGVVTGAGEAVALVLRLASGPLSDRTRRPWPITIAGYAITMVAVPLLAATQLLWQAVLAVVGERFGKAVRSPAKATMLAAASAGIGRGRAFSIQEALDQIGAVAGPLLVAGMVALSGYRLGFAVLAVPGAVALVVLALLRRAVPRPEAYESGPARPASSAGGAASRWRFSRRFWGYGAFTALTMLGYATFAVLAFHLQVRHVLPSYQIPIVYAVAMGVDALAALGSGWVYDRIGLRGLIVLPVLAAVVPVLSFSTSAGLVWLGAVVWGAAMGIHESTMKAAVADLVPADRRGTGYGLFTTVYGLAWLAGSAVIGVLYGVSVGAVIVFVVVVQAVALAAFLPLVLRQR</sequence>